<feature type="transmembrane region" description="Helical" evidence="11">
    <location>
        <begin position="154"/>
        <end position="177"/>
    </location>
</feature>
<gene>
    <name evidence="13" type="ORF">dnm_072690</name>
</gene>
<dbReference type="InterPro" id="IPR046342">
    <property type="entry name" value="CBS_dom_sf"/>
</dbReference>
<evidence type="ECO:0000256" key="3">
    <source>
        <dbReference type="ARBA" id="ARBA00022692"/>
    </source>
</evidence>
<keyword evidence="9" id="KW-0407">Ion channel</keyword>
<dbReference type="InterPro" id="IPR001807">
    <property type="entry name" value="ClC"/>
</dbReference>
<feature type="transmembrane region" description="Helical" evidence="11">
    <location>
        <begin position="221"/>
        <end position="243"/>
    </location>
</feature>
<dbReference type="InterPro" id="IPR050368">
    <property type="entry name" value="ClC-type_chloride_channel"/>
</dbReference>
<feature type="domain" description="CBS" evidence="12">
    <location>
        <begin position="449"/>
        <end position="508"/>
    </location>
</feature>
<keyword evidence="8" id="KW-0868">Chloride</keyword>
<dbReference type="Gene3D" id="1.10.3080.10">
    <property type="entry name" value="Clc chloride channel"/>
    <property type="match status" value="1"/>
</dbReference>
<dbReference type="GO" id="GO:0005254">
    <property type="term" value="F:chloride channel activity"/>
    <property type="evidence" value="ECO:0007669"/>
    <property type="project" value="UniProtKB-KW"/>
</dbReference>
<evidence type="ECO:0000256" key="10">
    <source>
        <dbReference type="PROSITE-ProRule" id="PRU00703"/>
    </source>
</evidence>
<keyword evidence="10" id="KW-0129">CBS domain</keyword>
<comment type="subcellular location">
    <subcellularLocation>
        <location evidence="1">Membrane</location>
        <topology evidence="1">Multi-pass membrane protein</topology>
    </subcellularLocation>
</comment>
<sequence length="574" mass="62382">MRILNPLRYIANWIMFRPDDRLLLMFIGIIVGICSGLAALALNKSLVAMLEWLHPYRHLWWAFVLPAAGAALSSLFLNKIVKEGAGHGVPEVIYSVSRYGGLLRFRSSFSRLISSCLTIGSGGSAGPEAPVVMSGASIGSNIAKFFSLNDRQRITIVGCGAAGAISSIFNAPIAGLVFTMEVILGEWTALNIVPIAMASVAGTEVSRILQGNQIPFSHRQFSIDLVDILACFGLAVSTALASILLTRLLRSMRKISGKVPFPLWLRAAVGGCAVGGIGIFLPVVLGEGYHSIRTMIEGGFSQGLLIAAIGTLAKILATALTLGWGGSGGIFAPSLVIGSLVGLTYHRFIVLLWPSVSWVNEGCFALLGMAGIISGMLQAPLTGIFLIVEITGGYDVILPLIIVSATSSTLCHYIEPASFYLKELVDKGQLLRPGTDARVLSDLSVLELLEKDCITVTPNMLLREFIEVVKKSHRNYFPVEDEKTGDFLGMIHLDDIRPYLFNPVMYDAVFLEQIMNPRVQIVRPDDDLSEILHRMNKNRLFSMPVIGNNKFLGMISKATLLDQYRKELRVQTTN</sequence>
<evidence type="ECO:0000256" key="2">
    <source>
        <dbReference type="ARBA" id="ARBA00022448"/>
    </source>
</evidence>
<keyword evidence="3 11" id="KW-0812">Transmembrane</keyword>
<dbReference type="SMART" id="SM00116">
    <property type="entry name" value="CBS"/>
    <property type="match status" value="2"/>
</dbReference>
<keyword evidence="7" id="KW-0869">Chloride channel</keyword>
<evidence type="ECO:0000313" key="14">
    <source>
        <dbReference type="Proteomes" id="UP000663722"/>
    </source>
</evidence>
<evidence type="ECO:0000256" key="7">
    <source>
        <dbReference type="ARBA" id="ARBA00023173"/>
    </source>
</evidence>
<dbReference type="RefSeq" id="WP_207679078.1">
    <property type="nucleotide sequence ID" value="NZ_CP061800.1"/>
</dbReference>
<dbReference type="PANTHER" id="PTHR43427">
    <property type="entry name" value="CHLORIDE CHANNEL PROTEIN CLC-E"/>
    <property type="match status" value="1"/>
</dbReference>
<evidence type="ECO:0000256" key="9">
    <source>
        <dbReference type="ARBA" id="ARBA00023303"/>
    </source>
</evidence>
<dbReference type="EMBL" id="CP061800">
    <property type="protein sequence ID" value="QTA91204.1"/>
    <property type="molecule type" value="Genomic_DNA"/>
</dbReference>
<dbReference type="SUPFAM" id="SSF81340">
    <property type="entry name" value="Clc chloride channel"/>
    <property type="match status" value="1"/>
</dbReference>
<proteinExistence type="predicted"/>
<feature type="transmembrane region" description="Helical" evidence="11">
    <location>
        <begin position="263"/>
        <end position="284"/>
    </location>
</feature>
<dbReference type="GO" id="GO:0034707">
    <property type="term" value="C:chloride channel complex"/>
    <property type="evidence" value="ECO:0007669"/>
    <property type="project" value="UniProtKB-KW"/>
</dbReference>
<feature type="transmembrane region" description="Helical" evidence="11">
    <location>
        <begin position="21"/>
        <end position="42"/>
    </location>
</feature>
<feature type="transmembrane region" description="Helical" evidence="11">
    <location>
        <begin position="330"/>
        <end position="352"/>
    </location>
</feature>
<dbReference type="CDD" id="cd00400">
    <property type="entry name" value="Voltage_gated_ClC"/>
    <property type="match status" value="1"/>
</dbReference>
<evidence type="ECO:0000313" key="13">
    <source>
        <dbReference type="EMBL" id="QTA91204.1"/>
    </source>
</evidence>
<dbReference type="Pfam" id="PF00654">
    <property type="entry name" value="Voltage_CLC"/>
    <property type="match status" value="1"/>
</dbReference>
<dbReference type="Pfam" id="PF00571">
    <property type="entry name" value="CBS"/>
    <property type="match status" value="2"/>
</dbReference>
<dbReference type="Proteomes" id="UP000663722">
    <property type="component" value="Chromosome"/>
</dbReference>
<keyword evidence="14" id="KW-1185">Reference proteome</keyword>
<feature type="domain" description="CBS" evidence="12">
    <location>
        <begin position="515"/>
        <end position="570"/>
    </location>
</feature>
<evidence type="ECO:0000256" key="5">
    <source>
        <dbReference type="ARBA" id="ARBA00023065"/>
    </source>
</evidence>
<evidence type="ECO:0000256" key="4">
    <source>
        <dbReference type="ARBA" id="ARBA00022989"/>
    </source>
</evidence>
<dbReference type="AlphaFoldDB" id="A0A975BSX8"/>
<evidence type="ECO:0000256" key="1">
    <source>
        <dbReference type="ARBA" id="ARBA00004141"/>
    </source>
</evidence>
<dbReference type="KEGG" id="dmm:dnm_072690"/>
<accession>A0A975BSX8</accession>
<dbReference type="PANTHER" id="PTHR43427:SF6">
    <property type="entry name" value="CHLORIDE CHANNEL PROTEIN CLC-E"/>
    <property type="match status" value="1"/>
</dbReference>
<evidence type="ECO:0000259" key="12">
    <source>
        <dbReference type="PROSITE" id="PS51371"/>
    </source>
</evidence>
<dbReference type="PROSITE" id="PS51371">
    <property type="entry name" value="CBS"/>
    <property type="match status" value="2"/>
</dbReference>
<dbReference type="SUPFAM" id="SSF54631">
    <property type="entry name" value="CBS-domain pair"/>
    <property type="match status" value="1"/>
</dbReference>
<organism evidence="13 14">
    <name type="scientific">Desulfonema magnum</name>
    <dbReference type="NCBI Taxonomy" id="45655"/>
    <lineage>
        <taxon>Bacteria</taxon>
        <taxon>Pseudomonadati</taxon>
        <taxon>Thermodesulfobacteriota</taxon>
        <taxon>Desulfobacteria</taxon>
        <taxon>Desulfobacterales</taxon>
        <taxon>Desulfococcaceae</taxon>
        <taxon>Desulfonema</taxon>
    </lineage>
</organism>
<keyword evidence="2" id="KW-0813">Transport</keyword>
<keyword evidence="6 11" id="KW-0472">Membrane</keyword>
<evidence type="ECO:0000256" key="6">
    <source>
        <dbReference type="ARBA" id="ARBA00023136"/>
    </source>
</evidence>
<keyword evidence="4 11" id="KW-1133">Transmembrane helix</keyword>
<name>A0A975BSX8_9BACT</name>
<dbReference type="InterPro" id="IPR000644">
    <property type="entry name" value="CBS_dom"/>
</dbReference>
<dbReference type="InterPro" id="IPR014743">
    <property type="entry name" value="Cl-channel_core"/>
</dbReference>
<protein>
    <submittedName>
        <fullName evidence="13">Chloride channel family protein</fullName>
    </submittedName>
</protein>
<feature type="transmembrane region" description="Helical" evidence="11">
    <location>
        <begin position="304"/>
        <end position="324"/>
    </location>
</feature>
<evidence type="ECO:0000256" key="11">
    <source>
        <dbReference type="SAM" id="Phobius"/>
    </source>
</evidence>
<feature type="transmembrane region" description="Helical" evidence="11">
    <location>
        <begin position="58"/>
        <end position="77"/>
    </location>
</feature>
<evidence type="ECO:0000256" key="8">
    <source>
        <dbReference type="ARBA" id="ARBA00023214"/>
    </source>
</evidence>
<feature type="transmembrane region" description="Helical" evidence="11">
    <location>
        <begin position="364"/>
        <end position="390"/>
    </location>
</feature>
<keyword evidence="5" id="KW-0406">Ion transport</keyword>
<dbReference type="Gene3D" id="3.10.580.10">
    <property type="entry name" value="CBS-domain"/>
    <property type="match status" value="1"/>
</dbReference>
<reference evidence="13" key="1">
    <citation type="journal article" date="2021" name="Microb. Physiol.">
        <title>Proteogenomic Insights into the Physiology of Marine, Sulfate-Reducing, Filamentous Desulfonema limicola and Desulfonema magnum.</title>
        <authorList>
            <person name="Schnaars V."/>
            <person name="Wohlbrand L."/>
            <person name="Scheve S."/>
            <person name="Hinrichs C."/>
            <person name="Reinhardt R."/>
            <person name="Rabus R."/>
        </authorList>
    </citation>
    <scope>NUCLEOTIDE SEQUENCE</scope>
    <source>
        <strain evidence="13">4be13</strain>
    </source>
</reference>
<dbReference type="PRINTS" id="PR00762">
    <property type="entry name" value="CLCHANNEL"/>
</dbReference>